<evidence type="ECO:0000259" key="1">
    <source>
        <dbReference type="PROSITE" id="PS51462"/>
    </source>
</evidence>
<gene>
    <name evidence="2" type="ORF">SAMN05444359_11994</name>
</gene>
<dbReference type="RefSeq" id="WP_090170566.1">
    <property type="nucleotide sequence ID" value="NZ_FOFB01000019.1"/>
</dbReference>
<keyword evidence="3" id="KW-1185">Reference proteome</keyword>
<dbReference type="InterPro" id="IPR029401">
    <property type="entry name" value="Nudix_N"/>
</dbReference>
<dbReference type="SUPFAM" id="SSF55811">
    <property type="entry name" value="Nudix"/>
    <property type="match status" value="1"/>
</dbReference>
<dbReference type="Gene3D" id="3.90.79.10">
    <property type="entry name" value="Nucleoside Triphosphate Pyrophosphohydrolase"/>
    <property type="match status" value="1"/>
</dbReference>
<dbReference type="EMBL" id="FOFB01000019">
    <property type="protein sequence ID" value="SEQ94218.1"/>
    <property type="molecule type" value="Genomic_DNA"/>
</dbReference>
<evidence type="ECO:0000313" key="3">
    <source>
        <dbReference type="Proteomes" id="UP000199021"/>
    </source>
</evidence>
<dbReference type="CDD" id="cd04511">
    <property type="entry name" value="NUDIX_Hydrolase"/>
    <property type="match status" value="1"/>
</dbReference>
<dbReference type="PROSITE" id="PS51462">
    <property type="entry name" value="NUDIX"/>
    <property type="match status" value="1"/>
</dbReference>
<evidence type="ECO:0000313" key="2">
    <source>
        <dbReference type="EMBL" id="SEQ94218.1"/>
    </source>
</evidence>
<dbReference type="Pfam" id="PF14803">
    <property type="entry name" value="Zn_ribbon_Nudix"/>
    <property type="match status" value="1"/>
</dbReference>
<name>A0A1H9K5B4_9BACT</name>
<dbReference type="Gene3D" id="2.20.70.10">
    <property type="match status" value="1"/>
</dbReference>
<accession>A0A1H9K5B4</accession>
<protein>
    <submittedName>
        <fullName evidence="2">ADP-ribose pyrophosphatase YjhB, NUDIX family</fullName>
    </submittedName>
</protein>
<dbReference type="InParanoid" id="A0A1H9K5B4"/>
<dbReference type="Proteomes" id="UP000199021">
    <property type="component" value="Unassembled WGS sequence"/>
</dbReference>
<organism evidence="2 3">
    <name type="scientific">Neolewinella agarilytica</name>
    <dbReference type="NCBI Taxonomy" id="478744"/>
    <lineage>
        <taxon>Bacteria</taxon>
        <taxon>Pseudomonadati</taxon>
        <taxon>Bacteroidota</taxon>
        <taxon>Saprospiria</taxon>
        <taxon>Saprospirales</taxon>
        <taxon>Lewinellaceae</taxon>
        <taxon>Neolewinella</taxon>
    </lineage>
</organism>
<dbReference type="InterPro" id="IPR015797">
    <property type="entry name" value="NUDIX_hydrolase-like_dom_sf"/>
</dbReference>
<dbReference type="AlphaFoldDB" id="A0A1H9K5B4"/>
<reference evidence="3" key="1">
    <citation type="submission" date="2016-10" db="EMBL/GenBank/DDBJ databases">
        <authorList>
            <person name="Varghese N."/>
            <person name="Submissions S."/>
        </authorList>
    </citation>
    <scope>NUCLEOTIDE SEQUENCE [LARGE SCALE GENOMIC DNA]</scope>
    <source>
        <strain evidence="3">DSM 24740</strain>
    </source>
</reference>
<dbReference type="OrthoDB" id="9787476at2"/>
<dbReference type="STRING" id="478744.SAMN05444359_11994"/>
<dbReference type="PANTHER" id="PTHR43222">
    <property type="entry name" value="NUDIX HYDROLASE 23"/>
    <property type="match status" value="1"/>
</dbReference>
<dbReference type="Pfam" id="PF00293">
    <property type="entry name" value="NUDIX"/>
    <property type="match status" value="1"/>
</dbReference>
<feature type="domain" description="Nudix hydrolase" evidence="1">
    <location>
        <begin position="37"/>
        <end position="160"/>
    </location>
</feature>
<dbReference type="PANTHER" id="PTHR43222:SF2">
    <property type="entry name" value="NUDIX HYDROLASE 23, CHLOROPLASTIC"/>
    <property type="match status" value="1"/>
</dbReference>
<dbReference type="InterPro" id="IPR000086">
    <property type="entry name" value="NUDIX_hydrolase_dom"/>
</dbReference>
<sequence length="178" mass="20086">MKFCSNCGSGQITLQIPPGDNRERFVCPACQTIHYQNPNIVAGCLPVWEDKVLLCRRAIEPAHGLWNVPSGYLENGESVADGARREVWEEAAARVKIDYLISLYNLPKINQIYLQFVGELVDGAFGVGEESLETALFTEADIPWKEMAFTSSVFTLKRYFEDRRTGVKRLHRADYPAV</sequence>
<proteinExistence type="predicted"/>